<accession>A0ABT9IB74</accession>
<name>A0ABT9IB74_9ACTN</name>
<comment type="caution">
    <text evidence="1">The sequence shown here is derived from an EMBL/GenBank/DDBJ whole genome shotgun (WGS) entry which is preliminary data.</text>
</comment>
<sequence>MLRSQWWTWPDDLIRERIADFSDPESFARRYGGLETAPDQPPS</sequence>
<reference evidence="2" key="1">
    <citation type="submission" date="2023-05" db="EMBL/GenBank/DDBJ databases">
        <title>Draft genome of Pseudofrankia sp. BMG5.37.</title>
        <authorList>
            <person name="Gtari M."/>
            <person name="Ghodhbane F."/>
            <person name="Sbissi I."/>
        </authorList>
    </citation>
    <scope>NUCLEOTIDE SEQUENCE [LARGE SCALE GENOMIC DNA]</scope>
    <source>
        <strain evidence="2">BMG 814</strain>
    </source>
</reference>
<dbReference type="Proteomes" id="UP001233673">
    <property type="component" value="Unassembled WGS sequence"/>
</dbReference>
<gene>
    <name evidence="1" type="ORF">QOZ88_09230</name>
</gene>
<proteinExistence type="predicted"/>
<keyword evidence="2" id="KW-1185">Reference proteome</keyword>
<organism evidence="1 2">
    <name type="scientific">Blastococcus carthaginiensis</name>
    <dbReference type="NCBI Taxonomy" id="3050034"/>
    <lineage>
        <taxon>Bacteria</taxon>
        <taxon>Bacillati</taxon>
        <taxon>Actinomycetota</taxon>
        <taxon>Actinomycetes</taxon>
        <taxon>Geodermatophilales</taxon>
        <taxon>Geodermatophilaceae</taxon>
        <taxon>Blastococcus</taxon>
    </lineage>
</organism>
<dbReference type="RefSeq" id="WP_305999487.1">
    <property type="nucleotide sequence ID" value="NZ_JASNFN010000009.1"/>
</dbReference>
<dbReference type="EMBL" id="JASNFN010000009">
    <property type="protein sequence ID" value="MDP5182822.1"/>
    <property type="molecule type" value="Genomic_DNA"/>
</dbReference>
<evidence type="ECO:0000313" key="1">
    <source>
        <dbReference type="EMBL" id="MDP5182822.1"/>
    </source>
</evidence>
<protein>
    <submittedName>
        <fullName evidence="1">Uncharacterized protein</fullName>
    </submittedName>
</protein>
<evidence type="ECO:0000313" key="2">
    <source>
        <dbReference type="Proteomes" id="UP001233673"/>
    </source>
</evidence>